<evidence type="ECO:0000256" key="6">
    <source>
        <dbReference type="SAM" id="Phobius"/>
    </source>
</evidence>
<keyword evidence="6" id="KW-0812">Transmembrane</keyword>
<dbReference type="PANTHER" id="PTHR31001">
    <property type="entry name" value="UNCHARACTERIZED TRANSCRIPTIONAL REGULATORY PROTEIN"/>
    <property type="match status" value="1"/>
</dbReference>
<name>A0AAD6CRW4_9EURO</name>
<dbReference type="PANTHER" id="PTHR31001:SF76">
    <property type="entry name" value="ZN(2)-C6 FUNGAL-TYPE DOMAIN-CONTAINING PROTEIN"/>
    <property type="match status" value="1"/>
</dbReference>
<sequence>MADPRTSQRIPQRCTECARRRVRCNKKVPCGECITKNRAHLCTREVVRVRGKLTVATPVEANNGDIIQENSKLRERVAELELALVMSLQDRAGLQARPTSGMPSATFNSENITAFEEVGAILDDWNLGIVQRSRRSDDSSTTGASQPLDTLRSLPNRVDSNVILQFSLKMLGWIHCAVRADQFITDHDILQDAMAEGDLQGLHDHGWMAIYFSLLTVGLFFMDDEEFASLGFHDAQDQPLDRLHICHTWYDSAIRQLELSNAMARPQLSLVQVAAILTLCNSHFGENFRESNLTSQAINTARELNMHRLGTEASFPSRLRRMPEWDSRAKRELGRRLWWTLVICDWLAALRGMNPNIPSDSFDCTVSIGQFDNNVILNGISSSDGDSMFSPLLHHIELAKVSQQVYEYLQIRKKSPTVLCEFLKSLSKLESDFVRKFESVSNSFAAGSNNSIREPLWVSGQRSHYLCTLNYLRLSLSRILLQPSISDLPVWSEIRSQAINAALKTVQMSEIPHVYRLMWIFGSATIAAGVFLCLDILVSDQRRDSALIQERRQAVELCIATLLPYAHKTTICKEGPRALRWLLELEAAQHDGHKAMW</sequence>
<dbReference type="CDD" id="cd12148">
    <property type="entry name" value="fungal_TF_MHR"/>
    <property type="match status" value="1"/>
</dbReference>
<dbReference type="GO" id="GO:0005634">
    <property type="term" value="C:nucleus"/>
    <property type="evidence" value="ECO:0007669"/>
    <property type="project" value="UniProtKB-SubCell"/>
</dbReference>
<dbReference type="EMBL" id="JAQIZZ010000007">
    <property type="protein sequence ID" value="KAJ5533557.1"/>
    <property type="molecule type" value="Genomic_DNA"/>
</dbReference>
<feature type="domain" description="Zn(2)-C6 fungal-type" evidence="7">
    <location>
        <begin position="13"/>
        <end position="44"/>
    </location>
</feature>
<keyword evidence="3" id="KW-0238">DNA-binding</keyword>
<evidence type="ECO:0000256" key="5">
    <source>
        <dbReference type="ARBA" id="ARBA00023242"/>
    </source>
</evidence>
<proteinExistence type="predicted"/>
<dbReference type="InterPro" id="IPR031760">
    <property type="entry name" value="Cep3_C"/>
</dbReference>
<dbReference type="Gene3D" id="4.10.240.10">
    <property type="entry name" value="Zn(2)-C6 fungal-type DNA-binding domain"/>
    <property type="match status" value="1"/>
</dbReference>
<evidence type="ECO:0000256" key="2">
    <source>
        <dbReference type="ARBA" id="ARBA00023015"/>
    </source>
</evidence>
<keyword evidence="4" id="KW-0804">Transcription</keyword>
<organism evidence="8 9">
    <name type="scientific">Penicillium frequentans</name>
    <dbReference type="NCBI Taxonomy" id="3151616"/>
    <lineage>
        <taxon>Eukaryota</taxon>
        <taxon>Fungi</taxon>
        <taxon>Dikarya</taxon>
        <taxon>Ascomycota</taxon>
        <taxon>Pezizomycotina</taxon>
        <taxon>Eurotiomycetes</taxon>
        <taxon>Eurotiomycetidae</taxon>
        <taxon>Eurotiales</taxon>
        <taxon>Aspergillaceae</taxon>
        <taxon>Penicillium</taxon>
    </lineage>
</organism>
<evidence type="ECO:0000313" key="9">
    <source>
        <dbReference type="Proteomes" id="UP001220324"/>
    </source>
</evidence>
<evidence type="ECO:0000313" key="8">
    <source>
        <dbReference type="EMBL" id="KAJ5533557.1"/>
    </source>
</evidence>
<evidence type="ECO:0000259" key="7">
    <source>
        <dbReference type="PROSITE" id="PS50048"/>
    </source>
</evidence>
<dbReference type="InterPro" id="IPR001138">
    <property type="entry name" value="Zn2Cys6_DnaBD"/>
</dbReference>
<dbReference type="Pfam" id="PF16846">
    <property type="entry name" value="Cep3"/>
    <property type="match status" value="1"/>
</dbReference>
<dbReference type="GO" id="GO:0000981">
    <property type="term" value="F:DNA-binding transcription factor activity, RNA polymerase II-specific"/>
    <property type="evidence" value="ECO:0007669"/>
    <property type="project" value="InterPro"/>
</dbReference>
<dbReference type="GO" id="GO:0003677">
    <property type="term" value="F:DNA binding"/>
    <property type="evidence" value="ECO:0007669"/>
    <property type="project" value="UniProtKB-KW"/>
</dbReference>
<comment type="caution">
    <text evidence="8">The sequence shown here is derived from an EMBL/GenBank/DDBJ whole genome shotgun (WGS) entry which is preliminary data.</text>
</comment>
<evidence type="ECO:0000256" key="4">
    <source>
        <dbReference type="ARBA" id="ARBA00023163"/>
    </source>
</evidence>
<protein>
    <recommendedName>
        <fullName evidence="7">Zn(2)-C6 fungal-type domain-containing protein</fullName>
    </recommendedName>
</protein>
<evidence type="ECO:0000256" key="3">
    <source>
        <dbReference type="ARBA" id="ARBA00023125"/>
    </source>
</evidence>
<dbReference type="AlphaFoldDB" id="A0AAD6CRW4"/>
<dbReference type="InterPro" id="IPR036864">
    <property type="entry name" value="Zn2-C6_fun-type_DNA-bd_sf"/>
</dbReference>
<keyword evidence="9" id="KW-1185">Reference proteome</keyword>
<keyword evidence="6" id="KW-0472">Membrane</keyword>
<accession>A0AAD6CRW4</accession>
<dbReference type="InterPro" id="IPR050613">
    <property type="entry name" value="Sec_Metabolite_Reg"/>
</dbReference>
<keyword evidence="2" id="KW-0805">Transcription regulation</keyword>
<feature type="transmembrane region" description="Helical" evidence="6">
    <location>
        <begin position="517"/>
        <end position="538"/>
    </location>
</feature>
<dbReference type="Proteomes" id="UP001220324">
    <property type="component" value="Unassembled WGS sequence"/>
</dbReference>
<reference evidence="8 9" key="1">
    <citation type="journal article" date="2023" name="IMA Fungus">
        <title>Comparative genomic study of the Penicillium genus elucidates a diverse pangenome and 15 lateral gene transfer events.</title>
        <authorList>
            <person name="Petersen C."/>
            <person name="Sorensen T."/>
            <person name="Nielsen M.R."/>
            <person name="Sondergaard T.E."/>
            <person name="Sorensen J.L."/>
            <person name="Fitzpatrick D.A."/>
            <person name="Frisvad J.C."/>
            <person name="Nielsen K.L."/>
        </authorList>
    </citation>
    <scope>NUCLEOTIDE SEQUENCE [LARGE SCALE GENOMIC DNA]</scope>
    <source>
        <strain evidence="8 9">IBT 35679</strain>
    </source>
</reference>
<keyword evidence="6" id="KW-1133">Transmembrane helix</keyword>
<evidence type="ECO:0000256" key="1">
    <source>
        <dbReference type="ARBA" id="ARBA00004123"/>
    </source>
</evidence>
<gene>
    <name evidence="8" type="ORF">N7494_010109</name>
</gene>
<keyword evidence="5" id="KW-0539">Nucleus</keyword>
<dbReference type="SMART" id="SM00066">
    <property type="entry name" value="GAL4"/>
    <property type="match status" value="1"/>
</dbReference>
<comment type="subcellular location">
    <subcellularLocation>
        <location evidence="1">Nucleus</location>
    </subcellularLocation>
</comment>
<dbReference type="PROSITE" id="PS50048">
    <property type="entry name" value="ZN2_CY6_FUNGAL_2"/>
    <property type="match status" value="1"/>
</dbReference>
<dbReference type="GO" id="GO:0008270">
    <property type="term" value="F:zinc ion binding"/>
    <property type="evidence" value="ECO:0007669"/>
    <property type="project" value="InterPro"/>
</dbReference>